<dbReference type="PANTHER" id="PTHR42781">
    <property type="entry name" value="SPERMIDINE/PUTRESCINE IMPORT ATP-BINDING PROTEIN POTA"/>
    <property type="match status" value="1"/>
</dbReference>
<keyword evidence="4" id="KW-0547">Nucleotide-binding</keyword>
<dbReference type="SUPFAM" id="SSF52540">
    <property type="entry name" value="P-loop containing nucleoside triphosphate hydrolases"/>
    <property type="match status" value="1"/>
</dbReference>
<dbReference type="GO" id="GO:0043190">
    <property type="term" value="C:ATP-binding cassette (ABC) transporter complex"/>
    <property type="evidence" value="ECO:0007669"/>
    <property type="project" value="InterPro"/>
</dbReference>
<dbReference type="CDD" id="cd03259">
    <property type="entry name" value="ABC_Carb_Solutes_like"/>
    <property type="match status" value="1"/>
</dbReference>
<evidence type="ECO:0000256" key="7">
    <source>
        <dbReference type="ARBA" id="ARBA00023065"/>
    </source>
</evidence>
<dbReference type="Gene3D" id="3.40.50.300">
    <property type="entry name" value="P-loop containing nucleotide triphosphate hydrolases"/>
    <property type="match status" value="1"/>
</dbReference>
<dbReference type="GO" id="GO:0005524">
    <property type="term" value="F:ATP binding"/>
    <property type="evidence" value="ECO:0007669"/>
    <property type="project" value="UniProtKB-KW"/>
</dbReference>
<protein>
    <submittedName>
        <fullName evidence="10">ABC transporter ATP-binding protein</fullName>
    </submittedName>
</protein>
<evidence type="ECO:0000256" key="3">
    <source>
        <dbReference type="ARBA" id="ARBA00022496"/>
    </source>
</evidence>
<dbReference type="Pfam" id="PF08402">
    <property type="entry name" value="TOBE_2"/>
    <property type="match status" value="1"/>
</dbReference>
<evidence type="ECO:0000256" key="1">
    <source>
        <dbReference type="ARBA" id="ARBA00022448"/>
    </source>
</evidence>
<dbReference type="AlphaFoldDB" id="A0A935JUV1"/>
<keyword evidence="6" id="KW-0408">Iron</keyword>
<dbReference type="SUPFAM" id="SSF50331">
    <property type="entry name" value="MOP-like"/>
    <property type="match status" value="1"/>
</dbReference>
<dbReference type="InterPro" id="IPR003593">
    <property type="entry name" value="AAA+_ATPase"/>
</dbReference>
<dbReference type="Pfam" id="PF00005">
    <property type="entry name" value="ABC_tran"/>
    <property type="match status" value="1"/>
</dbReference>
<dbReference type="GO" id="GO:0015408">
    <property type="term" value="F:ABC-type ferric iron transporter activity"/>
    <property type="evidence" value="ECO:0007669"/>
    <property type="project" value="InterPro"/>
</dbReference>
<keyword evidence="7" id="KW-0406">Ion transport</keyword>
<keyword evidence="2" id="KW-1003">Cell membrane</keyword>
<evidence type="ECO:0000256" key="6">
    <source>
        <dbReference type="ARBA" id="ARBA00023004"/>
    </source>
</evidence>
<dbReference type="InterPro" id="IPR013611">
    <property type="entry name" value="Transp-assoc_OB_typ2"/>
</dbReference>
<dbReference type="PROSITE" id="PS50893">
    <property type="entry name" value="ABC_TRANSPORTER_2"/>
    <property type="match status" value="1"/>
</dbReference>
<organism evidence="10 11">
    <name type="scientific">Candidatus Dechloromonas phosphorivorans</name>
    <dbReference type="NCBI Taxonomy" id="2899244"/>
    <lineage>
        <taxon>Bacteria</taxon>
        <taxon>Pseudomonadati</taxon>
        <taxon>Pseudomonadota</taxon>
        <taxon>Betaproteobacteria</taxon>
        <taxon>Rhodocyclales</taxon>
        <taxon>Azonexaceae</taxon>
        <taxon>Dechloromonas</taxon>
    </lineage>
</organism>
<name>A0A935JUV1_9RHOO</name>
<dbReference type="InterPro" id="IPR027417">
    <property type="entry name" value="P-loop_NTPase"/>
</dbReference>
<evidence type="ECO:0000256" key="2">
    <source>
        <dbReference type="ARBA" id="ARBA00022475"/>
    </source>
</evidence>
<keyword evidence="3" id="KW-0410">Iron transport</keyword>
<dbReference type="EMBL" id="JADJMS010000008">
    <property type="protein sequence ID" value="MBK7414361.1"/>
    <property type="molecule type" value="Genomic_DNA"/>
</dbReference>
<keyword evidence="1" id="KW-0813">Transport</keyword>
<dbReference type="Gene3D" id="2.40.50.100">
    <property type="match status" value="1"/>
</dbReference>
<dbReference type="InterPro" id="IPR015853">
    <property type="entry name" value="ABC_transpr_FbpC"/>
</dbReference>
<feature type="domain" description="ABC transporter" evidence="9">
    <location>
        <begin position="4"/>
        <end position="236"/>
    </location>
</feature>
<dbReference type="GO" id="GO:0016887">
    <property type="term" value="F:ATP hydrolysis activity"/>
    <property type="evidence" value="ECO:0007669"/>
    <property type="project" value="InterPro"/>
</dbReference>
<evidence type="ECO:0000313" key="11">
    <source>
        <dbReference type="Proteomes" id="UP000739411"/>
    </source>
</evidence>
<evidence type="ECO:0000259" key="9">
    <source>
        <dbReference type="PROSITE" id="PS50893"/>
    </source>
</evidence>
<accession>A0A935JUV1</accession>
<dbReference type="Proteomes" id="UP000739411">
    <property type="component" value="Unassembled WGS sequence"/>
</dbReference>
<gene>
    <name evidence="10" type="ORF">IPJ38_03815</name>
</gene>
<reference evidence="10 11" key="1">
    <citation type="submission" date="2020-10" db="EMBL/GenBank/DDBJ databases">
        <title>Connecting structure to function with the recovery of over 1000 high-quality activated sludge metagenome-assembled genomes encoding full-length rRNA genes using long-read sequencing.</title>
        <authorList>
            <person name="Singleton C.M."/>
            <person name="Petriglieri F."/>
            <person name="Kristensen J.M."/>
            <person name="Kirkegaard R.H."/>
            <person name="Michaelsen T.Y."/>
            <person name="Andersen M.H."/>
            <person name="Karst S.M."/>
            <person name="Dueholm M.S."/>
            <person name="Nielsen P.H."/>
            <person name="Albertsen M."/>
        </authorList>
    </citation>
    <scope>NUCLEOTIDE SEQUENCE [LARGE SCALE GENOMIC DNA]</scope>
    <source>
        <strain evidence="10">EsbW_18-Q3-R4-48_BATAC.463</strain>
    </source>
</reference>
<dbReference type="GO" id="GO:0015697">
    <property type="term" value="P:quaternary ammonium group transport"/>
    <property type="evidence" value="ECO:0007669"/>
    <property type="project" value="UniProtKB-ARBA"/>
</dbReference>
<evidence type="ECO:0000256" key="8">
    <source>
        <dbReference type="ARBA" id="ARBA00023136"/>
    </source>
</evidence>
<keyword evidence="8" id="KW-0472">Membrane</keyword>
<dbReference type="SMART" id="SM00382">
    <property type="entry name" value="AAA"/>
    <property type="match status" value="1"/>
</dbReference>
<dbReference type="InterPro" id="IPR008995">
    <property type="entry name" value="Mo/tungstate-bd_C_term_dom"/>
</dbReference>
<dbReference type="InterPro" id="IPR050093">
    <property type="entry name" value="ABC_SmlMolc_Importer"/>
</dbReference>
<dbReference type="PANTHER" id="PTHR42781:SF4">
    <property type="entry name" value="SPERMIDINE_PUTRESCINE IMPORT ATP-BINDING PROTEIN POTA"/>
    <property type="match status" value="1"/>
</dbReference>
<evidence type="ECO:0000256" key="4">
    <source>
        <dbReference type="ARBA" id="ARBA00022741"/>
    </source>
</evidence>
<dbReference type="InterPro" id="IPR003439">
    <property type="entry name" value="ABC_transporter-like_ATP-bd"/>
</dbReference>
<dbReference type="FunFam" id="3.40.50.300:FF:000425">
    <property type="entry name" value="Probable ABC transporter, ATP-binding subunit"/>
    <property type="match status" value="1"/>
</dbReference>
<evidence type="ECO:0000256" key="5">
    <source>
        <dbReference type="ARBA" id="ARBA00022840"/>
    </source>
</evidence>
<keyword evidence="5 10" id="KW-0067">ATP-binding</keyword>
<proteinExistence type="predicted"/>
<sequence length="386" mass="42306">MAQLELNGVVQRYGKTTVVDGVDLRLEAGQIACLLGPSGCGKTTLLRCIAGFEEIAGGEISLHGHIVSRPGQRVAPEKRRIGMVFQDYALFPHLSVEENVAFGLGRKPQEDAHLRVRQLLATVGLSGQGNKFPHELSGGQQQQVALARALAPRPELILLDEPFSNLDVGLRERLSVEVREILKREGSTAVMVTHDQNEAFAMADHIGIMYEGRIQQWDIPYNLYHRPANRFVADFIGQGVLVPGIVGIQNSVRMELGTLTSDTPVECNETCAHCDNGCKVDILLRPDDIVHDDQSKLQAEVLHKAFRGADILYTLRLASGTEVLSLVPSHHNHALGEKIGIRLDADHVIAFKSSDECDDPNCEVKVSPQPQPINWLGEKSGVQDAH</sequence>
<evidence type="ECO:0000313" key="10">
    <source>
        <dbReference type="EMBL" id="MBK7414361.1"/>
    </source>
</evidence>
<comment type="caution">
    <text evidence="10">The sequence shown here is derived from an EMBL/GenBank/DDBJ whole genome shotgun (WGS) entry which is preliminary data.</text>
</comment>